<dbReference type="EMBL" id="BDCR01000003">
    <property type="protein sequence ID" value="GAT62806.1"/>
    <property type="molecule type" value="Genomic_DNA"/>
</dbReference>
<evidence type="ECO:0000256" key="2">
    <source>
        <dbReference type="ARBA" id="ARBA00022801"/>
    </source>
</evidence>
<proteinExistence type="predicted"/>
<organism evidence="5 6">
    <name type="scientific">Paludibacter jiangxiensis</name>
    <dbReference type="NCBI Taxonomy" id="681398"/>
    <lineage>
        <taxon>Bacteria</taxon>
        <taxon>Pseudomonadati</taxon>
        <taxon>Bacteroidota</taxon>
        <taxon>Bacteroidia</taxon>
        <taxon>Bacteroidales</taxon>
        <taxon>Paludibacteraceae</taxon>
        <taxon>Paludibacter</taxon>
    </lineage>
</organism>
<dbReference type="Proteomes" id="UP000076586">
    <property type="component" value="Unassembled WGS sequence"/>
</dbReference>
<dbReference type="PROSITE" id="PS51257">
    <property type="entry name" value="PROKAR_LIPOPROTEIN"/>
    <property type="match status" value="1"/>
</dbReference>
<keyword evidence="3" id="KW-0812">Transmembrane</keyword>
<keyword evidence="3" id="KW-0472">Membrane</keyword>
<dbReference type="PANTHER" id="PTHR10161:SF14">
    <property type="entry name" value="TARTRATE-RESISTANT ACID PHOSPHATASE TYPE 5"/>
    <property type="match status" value="1"/>
</dbReference>
<dbReference type="STRING" id="681398.PJIAN_3115"/>
<keyword evidence="6" id="KW-1185">Reference proteome</keyword>
<evidence type="ECO:0000256" key="1">
    <source>
        <dbReference type="ARBA" id="ARBA00022729"/>
    </source>
</evidence>
<protein>
    <submittedName>
        <fullName evidence="5">Calcineurin-like phosphoesterase</fullName>
    </submittedName>
</protein>
<dbReference type="Pfam" id="PF00149">
    <property type="entry name" value="Metallophos"/>
    <property type="match status" value="1"/>
</dbReference>
<comment type="caution">
    <text evidence="5">The sequence shown here is derived from an EMBL/GenBank/DDBJ whole genome shotgun (WGS) entry which is preliminary data.</text>
</comment>
<dbReference type="GO" id="GO:0016787">
    <property type="term" value="F:hydrolase activity"/>
    <property type="evidence" value="ECO:0007669"/>
    <property type="project" value="UniProtKB-KW"/>
</dbReference>
<dbReference type="InterPro" id="IPR051558">
    <property type="entry name" value="Metallophosphoesterase_PAP"/>
</dbReference>
<dbReference type="PANTHER" id="PTHR10161">
    <property type="entry name" value="TARTRATE-RESISTANT ACID PHOSPHATASE TYPE 5"/>
    <property type="match status" value="1"/>
</dbReference>
<keyword evidence="2" id="KW-0378">Hydrolase</keyword>
<dbReference type="InterPro" id="IPR029052">
    <property type="entry name" value="Metallo-depent_PP-like"/>
</dbReference>
<dbReference type="AlphaFoldDB" id="A0A170ZLW3"/>
<evidence type="ECO:0000313" key="5">
    <source>
        <dbReference type="EMBL" id="GAT62806.1"/>
    </source>
</evidence>
<evidence type="ECO:0000313" key="6">
    <source>
        <dbReference type="Proteomes" id="UP000076586"/>
    </source>
</evidence>
<keyword evidence="1" id="KW-0732">Signal</keyword>
<evidence type="ECO:0000259" key="4">
    <source>
        <dbReference type="Pfam" id="PF00149"/>
    </source>
</evidence>
<dbReference type="Gene3D" id="3.60.21.10">
    <property type="match status" value="1"/>
</dbReference>
<gene>
    <name evidence="5" type="ORF">PJIAN_3115</name>
</gene>
<reference evidence="6" key="1">
    <citation type="submission" date="2016-04" db="EMBL/GenBank/DDBJ databases">
        <title>Draft genome sequence of Paludibacter jiangxiensis strain NM7.</title>
        <authorList>
            <person name="Qiu Y."/>
            <person name="Matsuura N."/>
            <person name="Ohashi A."/>
            <person name="Tourlousse M.D."/>
            <person name="Sekiguchi Y."/>
        </authorList>
    </citation>
    <scope>NUCLEOTIDE SEQUENCE [LARGE SCALE GENOMIC DNA]</scope>
    <source>
        <strain evidence="6">NM7</strain>
    </source>
</reference>
<sequence>MRTNRTKIFLFPTLLTLIILLGCWIGGVFVHQSHLPLPSNKDYNFYFVTDFGSVNGHGAKKLVADQMNLLAPKVNPRYIISGGDNFHSAAAMTVNDTVWKWDFEQFFKTGYIKDMDWYLGLGNHDYTGNPQCQLEYAKTHPHWIMPARYFTFVKETGNGASIRFVILDTNPFQTDYIKKGGHADAAHQDTKKQLHWADSVLASSHETWKVVIGHHPIIHSGLFTGIGSELLDKINPLLKKYKVDIYFSGHVHSFQHQQKDNIDYIVGASTWKGRIITPGIYSKYWKNATGFTLCSVDARRFRLYFINEKGHILYTYSREK</sequence>
<dbReference type="OrthoDB" id="9809781at2"/>
<reference evidence="6" key="2">
    <citation type="journal article" date="2017" name="Genome Announc.">
        <title>Draft genome sequence of Paludibacter jiangxiensis NM7(T), a propionate-producing fermentative bacterium.</title>
        <authorList>
            <person name="Qiu Y.-L."/>
            <person name="Tourlousse D.M."/>
            <person name="Matsuura N."/>
            <person name="Ohashi A."/>
            <person name="Sekiguchi Y."/>
        </authorList>
    </citation>
    <scope>NUCLEOTIDE SEQUENCE [LARGE SCALE GENOMIC DNA]</scope>
    <source>
        <strain evidence="6">NM7</strain>
    </source>
</reference>
<dbReference type="RefSeq" id="WP_068703445.1">
    <property type="nucleotide sequence ID" value="NZ_BDCR01000003.1"/>
</dbReference>
<accession>A0A170ZLW3</accession>
<evidence type="ECO:0000256" key="3">
    <source>
        <dbReference type="SAM" id="Phobius"/>
    </source>
</evidence>
<dbReference type="SUPFAM" id="SSF56300">
    <property type="entry name" value="Metallo-dependent phosphatases"/>
    <property type="match status" value="1"/>
</dbReference>
<dbReference type="InterPro" id="IPR004843">
    <property type="entry name" value="Calcineurin-like_PHP"/>
</dbReference>
<feature type="domain" description="Calcineurin-like phosphoesterase" evidence="4">
    <location>
        <begin position="45"/>
        <end position="253"/>
    </location>
</feature>
<feature type="transmembrane region" description="Helical" evidence="3">
    <location>
        <begin position="9"/>
        <end position="30"/>
    </location>
</feature>
<keyword evidence="3" id="KW-1133">Transmembrane helix</keyword>
<name>A0A170ZLW3_9BACT</name>